<dbReference type="PANTHER" id="PTHR35089:SF1">
    <property type="entry name" value="CHAPERONE PROTEIN SKP"/>
    <property type="match status" value="1"/>
</dbReference>
<dbReference type="AlphaFoldDB" id="A0A081G0R4"/>
<evidence type="ECO:0000313" key="6">
    <source>
        <dbReference type="Proteomes" id="UP000028252"/>
    </source>
</evidence>
<name>A0A081G0R4_9GAMM</name>
<evidence type="ECO:0000256" key="2">
    <source>
        <dbReference type="ARBA" id="ARBA00022729"/>
    </source>
</evidence>
<dbReference type="PANTHER" id="PTHR35089">
    <property type="entry name" value="CHAPERONE PROTEIN SKP"/>
    <property type="match status" value="1"/>
</dbReference>
<dbReference type="PATRIC" id="fig|1232683.4.peg.1595"/>
<dbReference type="OrthoDB" id="5702594at2"/>
<gene>
    <name evidence="5" type="ORF">ADIMK_1615</name>
</gene>
<protein>
    <submittedName>
        <fullName evidence="5">Outer membrane protein H</fullName>
    </submittedName>
</protein>
<feature type="coiled-coil region" evidence="3">
    <location>
        <begin position="43"/>
        <end position="77"/>
    </location>
</feature>
<evidence type="ECO:0000256" key="1">
    <source>
        <dbReference type="ARBA" id="ARBA00009091"/>
    </source>
</evidence>
<sequence>MKRLTTLLATAVLLISAQAHAGKIVVLDVQRALLSSDAASDFRKQLKSEFADDEKQLVDLEKQARALQEKLQKNAGLSSDDDMKQLRLQFQKAFGEYQRRGQELQQQRTQREQTFIGEMKPRLDEVIQGLIKAQDIDLIVNKQAAIYVVPSLDITQSVVEQLNKQ</sequence>
<dbReference type="InterPro" id="IPR024930">
    <property type="entry name" value="Skp_dom_sf"/>
</dbReference>
<dbReference type="eggNOG" id="COG2825">
    <property type="taxonomic scope" value="Bacteria"/>
</dbReference>
<dbReference type="Gene3D" id="3.30.910.20">
    <property type="entry name" value="Skp domain"/>
    <property type="match status" value="1"/>
</dbReference>
<dbReference type="GO" id="GO:0005829">
    <property type="term" value="C:cytosol"/>
    <property type="evidence" value="ECO:0007669"/>
    <property type="project" value="TreeGrafter"/>
</dbReference>
<keyword evidence="3" id="KW-0175">Coiled coil</keyword>
<dbReference type="GO" id="GO:0050821">
    <property type="term" value="P:protein stabilization"/>
    <property type="evidence" value="ECO:0007669"/>
    <property type="project" value="TreeGrafter"/>
</dbReference>
<dbReference type="InterPro" id="IPR005632">
    <property type="entry name" value="Chaperone_Skp"/>
</dbReference>
<reference evidence="5 6" key="1">
    <citation type="submission" date="2014-04" db="EMBL/GenBank/DDBJ databases">
        <title>Marinobacterium kochiensis sp. nov., isolated from sediment sample collected from Kochi backwaters in Kerala, India.</title>
        <authorList>
            <person name="Singh A."/>
            <person name="Pinnaka A.K."/>
        </authorList>
    </citation>
    <scope>NUCLEOTIDE SEQUENCE [LARGE SCALE GENOMIC DNA]</scope>
    <source>
        <strain evidence="5 6">AK27</strain>
    </source>
</reference>
<feature type="chain" id="PRO_5001757443" evidence="4">
    <location>
        <begin position="22"/>
        <end position="165"/>
    </location>
</feature>
<evidence type="ECO:0000256" key="3">
    <source>
        <dbReference type="SAM" id="Coils"/>
    </source>
</evidence>
<keyword evidence="2 4" id="KW-0732">Signal</keyword>
<proteinExistence type="inferred from homology"/>
<keyword evidence="6" id="KW-1185">Reference proteome</keyword>
<evidence type="ECO:0000256" key="4">
    <source>
        <dbReference type="SAM" id="SignalP"/>
    </source>
</evidence>
<organism evidence="5 6">
    <name type="scientific">Marinobacterium lacunae</name>
    <dbReference type="NCBI Taxonomy" id="1232683"/>
    <lineage>
        <taxon>Bacteria</taxon>
        <taxon>Pseudomonadati</taxon>
        <taxon>Pseudomonadota</taxon>
        <taxon>Gammaproteobacteria</taxon>
        <taxon>Oceanospirillales</taxon>
        <taxon>Oceanospirillaceae</taxon>
        <taxon>Marinobacterium</taxon>
    </lineage>
</organism>
<dbReference type="EMBL" id="JMQN01000018">
    <property type="protein sequence ID" value="KEA64369.1"/>
    <property type="molecule type" value="Genomic_DNA"/>
</dbReference>
<accession>A0A081G0R4</accession>
<dbReference type="STRING" id="1232683.ADIMK_1615"/>
<dbReference type="Pfam" id="PF03938">
    <property type="entry name" value="OmpH"/>
    <property type="match status" value="1"/>
</dbReference>
<dbReference type="SMART" id="SM00935">
    <property type="entry name" value="OmpH"/>
    <property type="match status" value="1"/>
</dbReference>
<dbReference type="Proteomes" id="UP000028252">
    <property type="component" value="Unassembled WGS sequence"/>
</dbReference>
<evidence type="ECO:0000313" key="5">
    <source>
        <dbReference type="EMBL" id="KEA64369.1"/>
    </source>
</evidence>
<dbReference type="RefSeq" id="WP_036185994.1">
    <property type="nucleotide sequence ID" value="NZ_JMQN01000018.1"/>
</dbReference>
<comment type="caution">
    <text evidence="5">The sequence shown here is derived from an EMBL/GenBank/DDBJ whole genome shotgun (WGS) entry which is preliminary data.</text>
</comment>
<dbReference type="GO" id="GO:0051082">
    <property type="term" value="F:unfolded protein binding"/>
    <property type="evidence" value="ECO:0007669"/>
    <property type="project" value="InterPro"/>
</dbReference>
<dbReference type="SUPFAM" id="SSF111384">
    <property type="entry name" value="OmpH-like"/>
    <property type="match status" value="1"/>
</dbReference>
<comment type="similarity">
    <text evidence="1">Belongs to the Skp family.</text>
</comment>
<feature type="signal peptide" evidence="4">
    <location>
        <begin position="1"/>
        <end position="21"/>
    </location>
</feature>